<keyword evidence="2" id="KW-1185">Reference proteome</keyword>
<gene>
    <name evidence="1" type="ORF">GNP93_03420</name>
</gene>
<dbReference type="EMBL" id="WNZX01000002">
    <property type="protein sequence ID" value="MUG69723.1"/>
    <property type="molecule type" value="Genomic_DNA"/>
</dbReference>
<sequence>MPIVLRQSNTGEIAACLQKNNYDLDYYGVKQWETEEEAEAQKESFLHAIGRDDAPYWLVLSIDENRVKLCNVKLKNDPSRILLLSLEGVMTTRQR</sequence>
<dbReference type="RefSeq" id="WP_141334771.1">
    <property type="nucleotide sequence ID" value="NZ_WNZX01000002.1"/>
</dbReference>
<accession>A0A7X2Z7I8</accession>
<dbReference type="AlphaFoldDB" id="A0A7X2Z7I8"/>
<protein>
    <submittedName>
        <fullName evidence="1">Uncharacterized protein</fullName>
    </submittedName>
</protein>
<reference evidence="1 2" key="1">
    <citation type="submission" date="2019-11" db="EMBL/GenBank/DDBJ databases">
        <title>Draft genome sequences of five Paenibacillus species of dairy origin.</title>
        <authorList>
            <person name="Olajide A.M."/>
            <person name="Chen S."/>
            <person name="Lapointe G."/>
        </authorList>
    </citation>
    <scope>NUCLEOTIDE SEQUENCE [LARGE SCALE GENOMIC DNA]</scope>
    <source>
        <strain evidence="1 2">2CS3</strain>
    </source>
</reference>
<comment type="caution">
    <text evidence="1">The sequence shown here is derived from an EMBL/GenBank/DDBJ whole genome shotgun (WGS) entry which is preliminary data.</text>
</comment>
<name>A0A7X2Z7I8_9BACL</name>
<evidence type="ECO:0000313" key="2">
    <source>
        <dbReference type="Proteomes" id="UP000450917"/>
    </source>
</evidence>
<dbReference type="Proteomes" id="UP000450917">
    <property type="component" value="Unassembled WGS sequence"/>
</dbReference>
<proteinExistence type="predicted"/>
<evidence type="ECO:0000313" key="1">
    <source>
        <dbReference type="EMBL" id="MUG69723.1"/>
    </source>
</evidence>
<organism evidence="1 2">
    <name type="scientific">Paenibacillus validus</name>
    <dbReference type="NCBI Taxonomy" id="44253"/>
    <lineage>
        <taxon>Bacteria</taxon>
        <taxon>Bacillati</taxon>
        <taxon>Bacillota</taxon>
        <taxon>Bacilli</taxon>
        <taxon>Bacillales</taxon>
        <taxon>Paenibacillaceae</taxon>
        <taxon>Paenibacillus</taxon>
    </lineage>
</organism>